<dbReference type="NCBIfam" id="TIGR00045">
    <property type="entry name" value="glycerate kinase"/>
    <property type="match status" value="1"/>
</dbReference>
<evidence type="ECO:0000256" key="1">
    <source>
        <dbReference type="ARBA" id="ARBA00006284"/>
    </source>
</evidence>
<sequence length="395" mass="39507">MRAHPRGLSEVKVVLAPDSFKEAMTAAEAAAAMARGVRAVVPDAEIVEVPMSDGGEGFTDAVAAALGAQVRGVDTIDALGRPVTGRLAMSGGTAVFEMASAAGLELVPRHARDVLNSDTRGVGRMIRTVLDAGADHLLLGVGGSATNDGGAGMLAELGVRFLDHEGRVIGTTPRALGALAAVDDSGLDPRLDGLRIEVACDVDNPLVGEHGASAVFGPQKGAGSQDVDYLDAMLSRWADVSGHAELAEVPGAGAAGGLGFALIAFLGARLEPGVDLVSRTVGLAEAVCGADLVLTGEGSVDAQTLAGKTPAGVAEVAKRHGVPTVVVAGRVRSDAEVLLTTGCVALVSNSQGETVSLTDMLCAAPGNTERAAATVMRLWTHQSGPAGPAGSAGPA</sequence>
<dbReference type="InterPro" id="IPR018197">
    <property type="entry name" value="Glycerate_kinase_RE-like"/>
</dbReference>
<dbReference type="GO" id="GO:0031388">
    <property type="term" value="P:organic acid phosphorylation"/>
    <property type="evidence" value="ECO:0007669"/>
    <property type="project" value="UniProtKB-UniRule"/>
</dbReference>
<dbReference type="EC" id="2.7.1.31" evidence="5"/>
<dbReference type="Gene3D" id="3.40.50.10350">
    <property type="entry name" value="Glycerate kinase, domain 1"/>
    <property type="match status" value="1"/>
</dbReference>
<keyword evidence="2 4" id="KW-0808">Transferase</keyword>
<dbReference type="EMBL" id="AKFT01000214">
    <property type="protein sequence ID" value="EJF36794.1"/>
    <property type="molecule type" value="Genomic_DNA"/>
</dbReference>
<accession>J0MRA7</accession>
<organism evidence="5 6">
    <name type="scientific">Actinomyces massiliensis F0489</name>
    <dbReference type="NCBI Taxonomy" id="1125718"/>
    <lineage>
        <taxon>Bacteria</taxon>
        <taxon>Bacillati</taxon>
        <taxon>Actinomycetota</taxon>
        <taxon>Actinomycetes</taxon>
        <taxon>Actinomycetales</taxon>
        <taxon>Actinomycetaceae</taxon>
        <taxon>Actinomyces</taxon>
    </lineage>
</organism>
<evidence type="ECO:0000256" key="3">
    <source>
        <dbReference type="ARBA" id="ARBA00022777"/>
    </source>
</evidence>
<comment type="caution">
    <text evidence="5">The sequence shown here is derived from an EMBL/GenBank/DDBJ whole genome shotgun (WGS) entry which is preliminary data.</text>
</comment>
<dbReference type="PIRSF" id="PIRSF006078">
    <property type="entry name" value="GlxK"/>
    <property type="match status" value="1"/>
</dbReference>
<dbReference type="AlphaFoldDB" id="J0MRA7"/>
<evidence type="ECO:0000313" key="5">
    <source>
        <dbReference type="EMBL" id="EJF36794.1"/>
    </source>
</evidence>
<reference evidence="5 6" key="1">
    <citation type="submission" date="2012-05" db="EMBL/GenBank/DDBJ databases">
        <authorList>
            <person name="Harkins D.M."/>
            <person name="Madupu R."/>
            <person name="Durkin A.S."/>
            <person name="Torralba M."/>
            <person name="Methe B."/>
            <person name="Sutton G.G."/>
            <person name="Nelson K.E."/>
        </authorList>
    </citation>
    <scope>NUCLEOTIDE SEQUENCE [LARGE SCALE GENOMIC DNA]</scope>
    <source>
        <strain evidence="5 6">F0489</strain>
    </source>
</reference>
<evidence type="ECO:0000256" key="2">
    <source>
        <dbReference type="ARBA" id="ARBA00022679"/>
    </source>
</evidence>
<evidence type="ECO:0000313" key="6">
    <source>
        <dbReference type="Proteomes" id="UP000002941"/>
    </source>
</evidence>
<dbReference type="Proteomes" id="UP000002941">
    <property type="component" value="Unassembled WGS sequence"/>
</dbReference>
<dbReference type="Gene3D" id="3.90.1510.10">
    <property type="entry name" value="Glycerate kinase, domain 2"/>
    <property type="match status" value="1"/>
</dbReference>
<dbReference type="PANTHER" id="PTHR21599:SF0">
    <property type="entry name" value="GLYCERATE KINASE"/>
    <property type="match status" value="1"/>
</dbReference>
<keyword evidence="6" id="KW-1185">Reference proteome</keyword>
<dbReference type="InterPro" id="IPR004381">
    <property type="entry name" value="Glycerate_kinase"/>
</dbReference>
<dbReference type="InterPro" id="IPR036129">
    <property type="entry name" value="Glycerate_kinase_sf"/>
</dbReference>
<dbReference type="SUPFAM" id="SSF110738">
    <property type="entry name" value="Glycerate kinase I"/>
    <property type="match status" value="1"/>
</dbReference>
<dbReference type="eggNOG" id="COG1929">
    <property type="taxonomic scope" value="Bacteria"/>
</dbReference>
<dbReference type="GO" id="GO:0008887">
    <property type="term" value="F:glycerate kinase activity"/>
    <property type="evidence" value="ECO:0007669"/>
    <property type="project" value="UniProtKB-UniRule"/>
</dbReference>
<protein>
    <submittedName>
        <fullName evidence="5">Glycerate kinase</fullName>
        <ecNumber evidence="5">2.7.1.31</ecNumber>
    </submittedName>
</protein>
<dbReference type="PATRIC" id="fig|1125718.3.peg.2711"/>
<comment type="similarity">
    <text evidence="1 4">Belongs to the glycerate kinase type-1 family.</text>
</comment>
<dbReference type="Pfam" id="PF02595">
    <property type="entry name" value="Gly_kinase"/>
    <property type="match status" value="1"/>
</dbReference>
<proteinExistence type="inferred from homology"/>
<evidence type="ECO:0000256" key="4">
    <source>
        <dbReference type="PIRNR" id="PIRNR006078"/>
    </source>
</evidence>
<name>J0MRA7_9ACTO</name>
<gene>
    <name evidence="5" type="ORF">HMPREF1318_0353</name>
</gene>
<dbReference type="InterPro" id="IPR018193">
    <property type="entry name" value="Glyc_kinase_flavodox-like_fold"/>
</dbReference>
<keyword evidence="3 4" id="KW-0418">Kinase</keyword>
<dbReference type="PANTHER" id="PTHR21599">
    <property type="entry name" value="GLYCERATE KINASE"/>
    <property type="match status" value="1"/>
</dbReference>